<name>A0A485M5E5_9ZZZZ</name>
<dbReference type="FunFam" id="1.10.730.20:FF:000001">
    <property type="entry name" value="Isoleucine--tRNA ligase"/>
    <property type="match status" value="1"/>
</dbReference>
<dbReference type="InterPro" id="IPR001412">
    <property type="entry name" value="aa-tRNA-synth_I_CS"/>
</dbReference>
<evidence type="ECO:0000256" key="10">
    <source>
        <dbReference type="ARBA" id="ARBA00048359"/>
    </source>
</evidence>
<dbReference type="SUPFAM" id="SSF52374">
    <property type="entry name" value="Nucleotidylyl transferase"/>
    <property type="match status" value="1"/>
</dbReference>
<reference evidence="14" key="1">
    <citation type="submission" date="2019-03" db="EMBL/GenBank/DDBJ databases">
        <authorList>
            <person name="Hao L."/>
        </authorList>
    </citation>
    <scope>NUCLEOTIDE SEQUENCE</scope>
</reference>
<evidence type="ECO:0000256" key="2">
    <source>
        <dbReference type="ARBA" id="ARBA00022490"/>
    </source>
</evidence>
<dbReference type="Gene3D" id="3.40.50.620">
    <property type="entry name" value="HUPs"/>
    <property type="match status" value="2"/>
</dbReference>
<dbReference type="InterPro" id="IPR009080">
    <property type="entry name" value="tRNAsynth_Ia_anticodon-bd"/>
</dbReference>
<comment type="catalytic activity">
    <reaction evidence="10">
        <text>tRNA(Ile) + L-isoleucine + ATP = L-isoleucyl-tRNA(Ile) + AMP + diphosphate</text>
        <dbReference type="Rhea" id="RHEA:11060"/>
        <dbReference type="Rhea" id="RHEA-COMP:9666"/>
        <dbReference type="Rhea" id="RHEA-COMP:9695"/>
        <dbReference type="ChEBI" id="CHEBI:30616"/>
        <dbReference type="ChEBI" id="CHEBI:33019"/>
        <dbReference type="ChEBI" id="CHEBI:58045"/>
        <dbReference type="ChEBI" id="CHEBI:78442"/>
        <dbReference type="ChEBI" id="CHEBI:78528"/>
        <dbReference type="ChEBI" id="CHEBI:456215"/>
        <dbReference type="EC" id="6.1.1.5"/>
    </reaction>
</comment>
<evidence type="ECO:0000259" key="12">
    <source>
        <dbReference type="Pfam" id="PF06827"/>
    </source>
</evidence>
<dbReference type="GO" id="GO:0005524">
    <property type="term" value="F:ATP binding"/>
    <property type="evidence" value="ECO:0007669"/>
    <property type="project" value="UniProtKB-KW"/>
</dbReference>
<feature type="domain" description="Zinc finger FPG/IleRS-type" evidence="12">
    <location>
        <begin position="899"/>
        <end position="926"/>
    </location>
</feature>
<evidence type="ECO:0000256" key="6">
    <source>
        <dbReference type="ARBA" id="ARBA00022833"/>
    </source>
</evidence>
<dbReference type="InterPro" id="IPR014729">
    <property type="entry name" value="Rossmann-like_a/b/a_fold"/>
</dbReference>
<dbReference type="PROSITE" id="PS00178">
    <property type="entry name" value="AA_TRNA_LIGASE_I"/>
    <property type="match status" value="1"/>
</dbReference>
<dbReference type="PANTHER" id="PTHR42765:SF1">
    <property type="entry name" value="ISOLEUCINE--TRNA LIGASE, MITOCHONDRIAL"/>
    <property type="match status" value="1"/>
</dbReference>
<keyword evidence="5" id="KW-0547">Nucleotide-binding</keyword>
<gene>
    <name evidence="14" type="primary">ileS</name>
    <name evidence="14" type="ORF">SCFA_710008</name>
</gene>
<keyword evidence="4" id="KW-0479">Metal-binding</keyword>
<accession>A0A485M5E5</accession>
<evidence type="ECO:0000256" key="3">
    <source>
        <dbReference type="ARBA" id="ARBA00022598"/>
    </source>
</evidence>
<keyword evidence="6" id="KW-0862">Zinc</keyword>
<keyword evidence="8" id="KW-0648">Protein biosynthesis</keyword>
<feature type="domain" description="Aminoacyl-tRNA synthetase class Ia" evidence="11">
    <location>
        <begin position="27"/>
        <end position="645"/>
    </location>
</feature>
<dbReference type="GO" id="GO:0005829">
    <property type="term" value="C:cytosol"/>
    <property type="evidence" value="ECO:0007669"/>
    <property type="project" value="TreeGrafter"/>
</dbReference>
<keyword evidence="3 14" id="KW-0436">Ligase</keyword>
<dbReference type="InterPro" id="IPR009008">
    <property type="entry name" value="Val/Leu/Ile-tRNA-synth_edit"/>
</dbReference>
<dbReference type="GO" id="GO:0006428">
    <property type="term" value="P:isoleucyl-tRNA aminoacylation"/>
    <property type="evidence" value="ECO:0007669"/>
    <property type="project" value="InterPro"/>
</dbReference>
<dbReference type="GO" id="GO:0002161">
    <property type="term" value="F:aminoacyl-tRNA deacylase activity"/>
    <property type="evidence" value="ECO:0007669"/>
    <property type="project" value="InterPro"/>
</dbReference>
<dbReference type="Gene3D" id="3.90.740.10">
    <property type="entry name" value="Valyl/Leucyl/Isoleucyl-tRNA synthetase, editing domain"/>
    <property type="match status" value="1"/>
</dbReference>
<evidence type="ECO:0000256" key="5">
    <source>
        <dbReference type="ARBA" id="ARBA00022741"/>
    </source>
</evidence>
<proteinExistence type="inferred from homology"/>
<dbReference type="EMBL" id="CAADRM010000138">
    <property type="protein sequence ID" value="VFU17822.1"/>
    <property type="molecule type" value="Genomic_DNA"/>
</dbReference>
<dbReference type="InterPro" id="IPR002300">
    <property type="entry name" value="aa-tRNA-synth_Ia"/>
</dbReference>
<evidence type="ECO:0000313" key="14">
    <source>
        <dbReference type="EMBL" id="VFU17822.1"/>
    </source>
</evidence>
<dbReference type="Pfam" id="PF00133">
    <property type="entry name" value="tRNA-synt_1"/>
    <property type="match status" value="1"/>
</dbReference>
<dbReference type="InterPro" id="IPR002301">
    <property type="entry name" value="Ile-tRNA-ligase"/>
</dbReference>
<keyword evidence="2" id="KW-0963">Cytoplasm</keyword>
<dbReference type="Pfam" id="PF08264">
    <property type="entry name" value="Anticodon_1"/>
    <property type="match status" value="1"/>
</dbReference>
<evidence type="ECO:0000256" key="1">
    <source>
        <dbReference type="ARBA" id="ARBA00013165"/>
    </source>
</evidence>
<evidence type="ECO:0000259" key="11">
    <source>
        <dbReference type="Pfam" id="PF00133"/>
    </source>
</evidence>
<sequence length="930" mass="106194">MDYKDTLCLPKTDFPMKASLVKKEPEVLKRWEDEDLYRKILEKSKDWKKFILHDGPPYANGHIHLGTALNKILKDIIIKSLFMMGYNTFYRPGWDCHGLPIEHQVEIELGKKGVGMSKADIRKHCREYAEKFLDIQREEFKRLGVLGVWDDPYVTMDYGYEATIVRELGKFIGNGSIYKARKPVYWCAKCGTALAEAEVEYHDQSTPAIFVRFKMISDISEKVPELKPYKDDTYIVIWTTTPWTIPANLAIALHPDLEYSAVKTKDYGVLILATDLVDDVMRQIKVSEYSTLAVFRGSLLERLKAKHPLYDRESLLILAPFVTLEAGSGVVHIAPGHGEEDYEIGKVYGLEVYAPVDNEGRFTKEVGPEFEGQFVFDANDNVNAALKREGALLAVDTYAHSYPYCWRCKNAIIFRSTSQWFISMEHGDLRKKALDEINRVRWIPSWGRDRIYSMVENRPDWCISRQRAWGVPIPVFVCKGCGEILMSEEIAMHVADIFEKEGADAWFIRPASELLPAGTVCSACKGSEFVKEEDIVDVWFDSGVSYAAVCEKDPRLGSPVEMYLEGSDQHRGWFHSTLLASVGTRGRAPYESVLTHGFVVDGEGRKMSKSLGNTISPQEIISKYGAEILRLWSSAQDYKNDIRISDEIVNRLVETYRRIRNTSRFMLGNLHDFDPDKDMVPYENMLELDRYALHVTQKLIERVRKAYEEYEFYVIYQQVHNFCVVDMSSFYLDILKDRLYVYKPDSIERRSAQSAIFRIIMDLTRLIAPILAFTAEEIWSHIPAFSGKEESVHLSSMPAVDASLIDEALAGTWERILLLRQEVSKEMEQARRDKVIGHPLDAKVTLSSEGNTLSFLKKIEPMLDDIFICSSVEVAQGDGRYGESENFDHLKIAVSKAPGGKCPRCWHYREDIGQNPAFAELCTRCAAQLG</sequence>
<dbReference type="GO" id="GO:0004822">
    <property type="term" value="F:isoleucine-tRNA ligase activity"/>
    <property type="evidence" value="ECO:0007669"/>
    <property type="project" value="UniProtKB-EC"/>
</dbReference>
<dbReference type="InterPro" id="IPR050081">
    <property type="entry name" value="Ile-tRNA_ligase"/>
</dbReference>
<dbReference type="FunFam" id="3.40.50.620:FF:000042">
    <property type="entry name" value="Isoleucine--tRNA ligase"/>
    <property type="match status" value="1"/>
</dbReference>
<evidence type="ECO:0000256" key="9">
    <source>
        <dbReference type="ARBA" id="ARBA00023146"/>
    </source>
</evidence>
<dbReference type="InterPro" id="IPR023585">
    <property type="entry name" value="Ile-tRNA-ligase_type1"/>
</dbReference>
<dbReference type="NCBIfam" id="TIGR00392">
    <property type="entry name" value="ileS"/>
    <property type="match status" value="1"/>
</dbReference>
<dbReference type="Gene3D" id="1.10.730.20">
    <property type="match status" value="1"/>
</dbReference>
<organism evidence="14">
    <name type="scientific">anaerobic digester metagenome</name>
    <dbReference type="NCBI Taxonomy" id="1263854"/>
    <lineage>
        <taxon>unclassified sequences</taxon>
        <taxon>metagenomes</taxon>
        <taxon>ecological metagenomes</taxon>
    </lineage>
</organism>
<dbReference type="EC" id="6.1.1.5" evidence="1"/>
<dbReference type="HAMAP" id="MF_02002">
    <property type="entry name" value="Ile_tRNA_synth_type1"/>
    <property type="match status" value="1"/>
</dbReference>
<feature type="domain" description="Methionyl/Valyl/Leucyl/Isoleucyl-tRNA synthetase anticodon-binding" evidence="13">
    <location>
        <begin position="689"/>
        <end position="845"/>
    </location>
</feature>
<dbReference type="GO" id="GO:0046872">
    <property type="term" value="F:metal ion binding"/>
    <property type="evidence" value="ECO:0007669"/>
    <property type="project" value="UniProtKB-KW"/>
</dbReference>
<dbReference type="PANTHER" id="PTHR42765">
    <property type="entry name" value="SOLEUCYL-TRNA SYNTHETASE"/>
    <property type="match status" value="1"/>
</dbReference>
<dbReference type="SUPFAM" id="SSF47323">
    <property type="entry name" value="Anticodon-binding domain of a subclass of class I aminoacyl-tRNA synthetases"/>
    <property type="match status" value="1"/>
</dbReference>
<keyword evidence="9 14" id="KW-0030">Aminoacyl-tRNA synthetase</keyword>
<dbReference type="InterPro" id="IPR013155">
    <property type="entry name" value="M/V/L/I-tRNA-synth_anticd-bd"/>
</dbReference>
<dbReference type="InterPro" id="IPR010663">
    <property type="entry name" value="Znf_FPG/IleRS"/>
</dbReference>
<evidence type="ECO:0000259" key="13">
    <source>
        <dbReference type="Pfam" id="PF08264"/>
    </source>
</evidence>
<dbReference type="GO" id="GO:0000049">
    <property type="term" value="F:tRNA binding"/>
    <property type="evidence" value="ECO:0007669"/>
    <property type="project" value="InterPro"/>
</dbReference>
<dbReference type="InterPro" id="IPR033708">
    <property type="entry name" value="Anticodon_Ile_BEm"/>
</dbReference>
<evidence type="ECO:0000256" key="4">
    <source>
        <dbReference type="ARBA" id="ARBA00022723"/>
    </source>
</evidence>
<dbReference type="CDD" id="cd00818">
    <property type="entry name" value="IleRS_core"/>
    <property type="match status" value="1"/>
</dbReference>
<keyword evidence="7" id="KW-0067">ATP-binding</keyword>
<dbReference type="AlphaFoldDB" id="A0A485M5E5"/>
<dbReference type="Pfam" id="PF06827">
    <property type="entry name" value="zf-FPG_IleRS"/>
    <property type="match status" value="1"/>
</dbReference>
<evidence type="ECO:0000256" key="8">
    <source>
        <dbReference type="ARBA" id="ARBA00022917"/>
    </source>
</evidence>
<protein>
    <recommendedName>
        <fullName evidence="1">isoleucine--tRNA ligase</fullName>
        <ecNumber evidence="1">6.1.1.5</ecNumber>
    </recommendedName>
</protein>
<evidence type="ECO:0000256" key="7">
    <source>
        <dbReference type="ARBA" id="ARBA00022840"/>
    </source>
</evidence>
<dbReference type="PRINTS" id="PR00984">
    <property type="entry name" value="TRNASYNTHILE"/>
</dbReference>
<dbReference type="SUPFAM" id="SSF50677">
    <property type="entry name" value="ValRS/IleRS/LeuRS editing domain"/>
    <property type="match status" value="1"/>
</dbReference>
<dbReference type="CDD" id="cd07960">
    <property type="entry name" value="Anticodon_Ia_Ile_BEm"/>
    <property type="match status" value="1"/>
</dbReference>